<keyword evidence="1" id="KW-1133">Transmembrane helix</keyword>
<dbReference type="EMBL" id="JAUSTT010000031">
    <property type="protein sequence ID" value="MDQ0177995.1"/>
    <property type="molecule type" value="Genomic_DNA"/>
</dbReference>
<dbReference type="PANTHER" id="PTHR33428:SF2">
    <property type="entry name" value="CHLOROPHYLLASE-2"/>
    <property type="match status" value="1"/>
</dbReference>
<evidence type="ECO:0000256" key="1">
    <source>
        <dbReference type="SAM" id="Phobius"/>
    </source>
</evidence>
<keyword evidence="1" id="KW-0472">Membrane</keyword>
<feature type="transmembrane region" description="Helical" evidence="1">
    <location>
        <begin position="112"/>
        <end position="133"/>
    </location>
</feature>
<evidence type="ECO:0000313" key="3">
    <source>
        <dbReference type="Proteomes" id="UP001223586"/>
    </source>
</evidence>
<keyword evidence="3" id="KW-1185">Reference proteome</keyword>
<dbReference type="Proteomes" id="UP001223586">
    <property type="component" value="Unassembled WGS sequence"/>
</dbReference>
<name>A0ABT9WXP1_9BACI</name>
<dbReference type="GO" id="GO:0016787">
    <property type="term" value="F:hydrolase activity"/>
    <property type="evidence" value="ECO:0007669"/>
    <property type="project" value="UniProtKB-KW"/>
</dbReference>
<gene>
    <name evidence="2" type="ORF">J2S08_003889</name>
</gene>
<feature type="transmembrane region" description="Helical" evidence="1">
    <location>
        <begin position="88"/>
        <end position="106"/>
    </location>
</feature>
<organism evidence="2 3">
    <name type="scientific">Bacillus chungangensis</name>
    <dbReference type="NCBI Taxonomy" id="587633"/>
    <lineage>
        <taxon>Bacteria</taxon>
        <taxon>Bacillati</taxon>
        <taxon>Bacillota</taxon>
        <taxon>Bacilli</taxon>
        <taxon>Bacillales</taxon>
        <taxon>Bacillaceae</taxon>
        <taxon>Bacillus</taxon>
    </lineage>
</organism>
<feature type="transmembrane region" description="Helical" evidence="1">
    <location>
        <begin position="21"/>
        <end position="44"/>
    </location>
</feature>
<protein>
    <submittedName>
        <fullName evidence="2">Dienelactone hydrolase</fullName>
    </submittedName>
</protein>
<keyword evidence="1" id="KW-0812">Transmembrane</keyword>
<evidence type="ECO:0000313" key="2">
    <source>
        <dbReference type="EMBL" id="MDQ0177995.1"/>
    </source>
</evidence>
<dbReference type="Gene3D" id="3.40.50.1820">
    <property type="entry name" value="alpha/beta hydrolase"/>
    <property type="match status" value="1"/>
</dbReference>
<accession>A0ABT9WXP1</accession>
<feature type="transmembrane region" description="Helical" evidence="1">
    <location>
        <begin position="56"/>
        <end position="81"/>
    </location>
</feature>
<dbReference type="RefSeq" id="WP_307232467.1">
    <property type="nucleotide sequence ID" value="NZ_JAUSTT010000031.1"/>
</dbReference>
<reference evidence="2 3" key="1">
    <citation type="submission" date="2023-07" db="EMBL/GenBank/DDBJ databases">
        <title>Genomic Encyclopedia of Type Strains, Phase IV (KMG-IV): sequencing the most valuable type-strain genomes for metagenomic binning, comparative biology and taxonomic classification.</title>
        <authorList>
            <person name="Goeker M."/>
        </authorList>
    </citation>
    <scope>NUCLEOTIDE SEQUENCE [LARGE SCALE GENOMIC DNA]</scope>
    <source>
        <strain evidence="2 3">DSM 23837</strain>
    </source>
</reference>
<dbReference type="SUPFAM" id="SSF53474">
    <property type="entry name" value="alpha/beta-Hydrolases"/>
    <property type="match status" value="1"/>
</dbReference>
<dbReference type="PANTHER" id="PTHR33428">
    <property type="entry name" value="CHLOROPHYLLASE-2, CHLOROPLASTIC"/>
    <property type="match status" value="1"/>
</dbReference>
<dbReference type="InterPro" id="IPR029058">
    <property type="entry name" value="AB_hydrolase_fold"/>
</dbReference>
<feature type="transmembrane region" description="Helical" evidence="1">
    <location>
        <begin position="145"/>
        <end position="166"/>
    </location>
</feature>
<proteinExistence type="predicted"/>
<keyword evidence="2" id="KW-0378">Hydrolase</keyword>
<comment type="caution">
    <text evidence="2">The sequence shown here is derived from an EMBL/GenBank/DDBJ whole genome shotgun (WGS) entry which is preliminary data.</text>
</comment>
<sequence>MERITNKASKLKKIRIKINPLSAGWKGATIVLTAVAFILVILQANYMLGARGFIDFSVGTIVAIAAAALIGGVITIIFHLIKKVPSRFLWLVFSSFILLFICFMVPMTVTIFIILAIITVFSIWGAVIYQMTTGSYKNANKSKKITMIVLSATTTAAIGIGSYWMIRDGDAPIQGATLKELKNSERYTDSQLQNPAEQGHYKVKTLTYGSEDSYRPEFNQSDSLTTSTVDGSAYVEKWSSLRTKTIGLGPNEMPLNGLIWYPEGEGPFPLVVAAHGNHLMTDYSDPGYDYLGKLLASRGYIFVSIDENFLNISPYDDMFIVSALEKENPARGLLMLEHLKTWKEWNNNKNTPFYQKVDMDQIALIGHSRGAEAIAIAAAYNQLNAHPDNGNIKFDYNFQIRSIIAIAGTDRQYDPSGKPMPIQHVNYLTLHGAQDMDVNSFRGSSQYQRLSFTPDEDLMKASVYIYGANHGQFNRTWGRGDGVGLGNKLFNLKQLMSREEQEMIAKVFISSFLDATLKDKKEYREVFGDIGFAKEWLPDTMYISNYFDSHSTIIASFDEDIDLQSTTMPGGKLIGENLQEWKEERVKKKFGEDLFSAVRLGWDQSKHASAASYTVILPNEGLEIQNDSSFVFSMADGDEKRNISYSEGLIDLTIQVEDKDGNQASLPLSHISELVPMIEGRLLKKPFSTLGKIKEPIFQNYRFQFNDFKQANEQFNPLLVSKVSFVFDKTKKGTVLITDIGIRK</sequence>